<evidence type="ECO:0000313" key="3">
    <source>
        <dbReference type="Proteomes" id="UP000689195"/>
    </source>
</evidence>
<keyword evidence="3" id="KW-1185">Reference proteome</keyword>
<dbReference type="AlphaFoldDB" id="A0A8S1T7K9"/>
<dbReference type="EMBL" id="CAJJDO010000017">
    <property type="protein sequence ID" value="CAD8148243.1"/>
    <property type="molecule type" value="Genomic_DNA"/>
</dbReference>
<proteinExistence type="predicted"/>
<sequence>MQQFQSNQETIVGVQYLNNLFDENLIDPIYFKVYLLLLYLIMHRLQITNIKMEHPFIFIINLYIITQYVEMNNLYQLNMECNMSFVYKNLKLNQCFYILFQLFFK</sequence>
<gene>
    <name evidence="2" type="ORF">PPENT_87.1.T0170387</name>
</gene>
<keyword evidence="1" id="KW-1133">Transmembrane helix</keyword>
<reference evidence="2" key="1">
    <citation type="submission" date="2021-01" db="EMBL/GenBank/DDBJ databases">
        <authorList>
            <consortium name="Genoscope - CEA"/>
            <person name="William W."/>
        </authorList>
    </citation>
    <scope>NUCLEOTIDE SEQUENCE</scope>
</reference>
<feature type="transmembrane region" description="Helical" evidence="1">
    <location>
        <begin position="25"/>
        <end position="42"/>
    </location>
</feature>
<keyword evidence="1" id="KW-0812">Transmembrane</keyword>
<organism evidence="2 3">
    <name type="scientific">Paramecium pentaurelia</name>
    <dbReference type="NCBI Taxonomy" id="43138"/>
    <lineage>
        <taxon>Eukaryota</taxon>
        <taxon>Sar</taxon>
        <taxon>Alveolata</taxon>
        <taxon>Ciliophora</taxon>
        <taxon>Intramacronucleata</taxon>
        <taxon>Oligohymenophorea</taxon>
        <taxon>Peniculida</taxon>
        <taxon>Parameciidae</taxon>
        <taxon>Paramecium</taxon>
    </lineage>
</organism>
<name>A0A8S1T7K9_9CILI</name>
<evidence type="ECO:0000313" key="2">
    <source>
        <dbReference type="EMBL" id="CAD8148243.1"/>
    </source>
</evidence>
<dbReference type="Proteomes" id="UP000689195">
    <property type="component" value="Unassembled WGS sequence"/>
</dbReference>
<comment type="caution">
    <text evidence="2">The sequence shown here is derived from an EMBL/GenBank/DDBJ whole genome shotgun (WGS) entry which is preliminary data.</text>
</comment>
<keyword evidence="1" id="KW-0472">Membrane</keyword>
<accession>A0A8S1T7K9</accession>
<evidence type="ECO:0000256" key="1">
    <source>
        <dbReference type="SAM" id="Phobius"/>
    </source>
</evidence>
<evidence type="ECO:0008006" key="4">
    <source>
        <dbReference type="Google" id="ProtNLM"/>
    </source>
</evidence>
<protein>
    <recommendedName>
        <fullName evidence="4">Transmembrane protein</fullName>
    </recommendedName>
</protein>